<dbReference type="AlphaFoldDB" id="A0A432MJD2"/>
<proteinExistence type="predicted"/>
<dbReference type="EMBL" id="RYZH01000020">
    <property type="protein sequence ID" value="RUL87492.1"/>
    <property type="molecule type" value="Genomic_DNA"/>
</dbReference>
<evidence type="ECO:0000313" key="2">
    <source>
        <dbReference type="EMBL" id="RUL87492.1"/>
    </source>
</evidence>
<accession>A0A432MJD2</accession>
<name>A0A432MJD2_9BACT</name>
<dbReference type="Proteomes" id="UP000280296">
    <property type="component" value="Unassembled WGS sequence"/>
</dbReference>
<protein>
    <submittedName>
        <fullName evidence="2">Uncharacterized protein</fullName>
    </submittedName>
</protein>
<reference evidence="2 3" key="2">
    <citation type="submission" date="2019-01" db="EMBL/GenBank/DDBJ databases">
        <title>Tautonia sociabilis, a novel thermotolerant planctomycete of Isosphaeraceae family, isolated from a 4000 m deep subterranean habitat.</title>
        <authorList>
            <person name="Kovaleva O.L."/>
            <person name="Elcheninov A.G."/>
            <person name="Van Heerden E."/>
            <person name="Toshchakov S.V."/>
            <person name="Novikov A."/>
            <person name="Bonch-Osmolovskaya E.A."/>
            <person name="Kublanov I.V."/>
        </authorList>
    </citation>
    <scope>NUCLEOTIDE SEQUENCE [LARGE SCALE GENOMIC DNA]</scope>
    <source>
        <strain evidence="2 3">GM2012</strain>
    </source>
</reference>
<reference evidence="2 3" key="1">
    <citation type="submission" date="2018-12" db="EMBL/GenBank/DDBJ databases">
        <authorList>
            <person name="Toschakov S.V."/>
        </authorList>
    </citation>
    <scope>NUCLEOTIDE SEQUENCE [LARGE SCALE GENOMIC DNA]</scope>
    <source>
        <strain evidence="2 3">GM2012</strain>
    </source>
</reference>
<feature type="region of interest" description="Disordered" evidence="1">
    <location>
        <begin position="140"/>
        <end position="160"/>
    </location>
</feature>
<feature type="compositionally biased region" description="Pro residues" evidence="1">
    <location>
        <begin position="140"/>
        <end position="153"/>
    </location>
</feature>
<evidence type="ECO:0000313" key="3">
    <source>
        <dbReference type="Proteomes" id="UP000280296"/>
    </source>
</evidence>
<dbReference type="RefSeq" id="WP_126725550.1">
    <property type="nucleotide sequence ID" value="NZ_RYZH01000020.1"/>
</dbReference>
<keyword evidence="3" id="KW-1185">Reference proteome</keyword>
<dbReference type="OrthoDB" id="9820888at2"/>
<comment type="caution">
    <text evidence="2">The sequence shown here is derived from an EMBL/GenBank/DDBJ whole genome shotgun (WGS) entry which is preliminary data.</text>
</comment>
<evidence type="ECO:0000256" key="1">
    <source>
        <dbReference type="SAM" id="MobiDB-lite"/>
    </source>
</evidence>
<sequence length="455" mass="47458">MANWPGSKRVRGPHRTLRPTVEPLDGRVLLSDLPIAGGKLGPFLEPAAIRPRIRQTPTVTPATPQVNRYLSLLLGPETMEPIRAQAATRGAGMRAIIAQRVVSQPVINGLLGSADTYTLLNSPATRELLGYDVLFMPDPPVETPGPHLPPDPLAPDEPEEPVQLPVTSPVGTLAPVYEPTGPVLSQALLTGLQRRGPNTPAVVRGLRLARALGDRQVVPPGVTANYLRLFRVAVERGAFDLSSAQTEGIKDGVTHFLTEVDRLQAEGIFTPSVPLATEPNLLGGATLGSTVQVTTGAVRDLVGVTSPQQAGLPLFAAEQVTDPQSSQVFPGRIDAGFVVAANGDYGLILSARGPLLDAPAGFATDTVGGDVRLELSNATSLEQLNGLRVVEGTYVGSVVSGEITASRSPRLGGDLITLGGAYGFGTGMAFGSAVTYTQVIPLGNLNALIPQAPPS</sequence>
<organism evidence="2 3">
    <name type="scientific">Tautonia sociabilis</name>
    <dbReference type="NCBI Taxonomy" id="2080755"/>
    <lineage>
        <taxon>Bacteria</taxon>
        <taxon>Pseudomonadati</taxon>
        <taxon>Planctomycetota</taxon>
        <taxon>Planctomycetia</taxon>
        <taxon>Isosphaerales</taxon>
        <taxon>Isosphaeraceae</taxon>
        <taxon>Tautonia</taxon>
    </lineage>
</organism>
<gene>
    <name evidence="2" type="ORF">TsocGM_11665</name>
</gene>